<sequence length="113" mass="12975">DKLVSTELVNNFRSMKLDDSLLKKLMKALRVLIELHDDADVVKDALRYIEVDTLFDEINTEALRCKVKAESQTLTPASQEHMVNLVIPKVLGMILPQALLWMMDLVFMEETMI</sequence>
<feature type="non-terminal residue" evidence="1">
    <location>
        <position position="1"/>
    </location>
</feature>
<proteinExistence type="predicted"/>
<comment type="caution">
    <text evidence="1">The sequence shown here is derived from an EMBL/GenBank/DDBJ whole genome shotgun (WGS) entry which is preliminary data.</text>
</comment>
<accession>A0A392PCT5</accession>
<organism evidence="1 2">
    <name type="scientific">Trifolium medium</name>
    <dbReference type="NCBI Taxonomy" id="97028"/>
    <lineage>
        <taxon>Eukaryota</taxon>
        <taxon>Viridiplantae</taxon>
        <taxon>Streptophyta</taxon>
        <taxon>Embryophyta</taxon>
        <taxon>Tracheophyta</taxon>
        <taxon>Spermatophyta</taxon>
        <taxon>Magnoliopsida</taxon>
        <taxon>eudicotyledons</taxon>
        <taxon>Gunneridae</taxon>
        <taxon>Pentapetalae</taxon>
        <taxon>rosids</taxon>
        <taxon>fabids</taxon>
        <taxon>Fabales</taxon>
        <taxon>Fabaceae</taxon>
        <taxon>Papilionoideae</taxon>
        <taxon>50 kb inversion clade</taxon>
        <taxon>NPAAA clade</taxon>
        <taxon>Hologalegina</taxon>
        <taxon>IRL clade</taxon>
        <taxon>Trifolieae</taxon>
        <taxon>Trifolium</taxon>
    </lineage>
</organism>
<evidence type="ECO:0000313" key="2">
    <source>
        <dbReference type="Proteomes" id="UP000265520"/>
    </source>
</evidence>
<evidence type="ECO:0000313" key="1">
    <source>
        <dbReference type="EMBL" id="MCI09427.1"/>
    </source>
</evidence>
<dbReference type="AlphaFoldDB" id="A0A392PCT5"/>
<protein>
    <submittedName>
        <fullName evidence="1">Disease resistance protein (CC-NBS-LRR class) family protein</fullName>
    </submittedName>
</protein>
<name>A0A392PCT5_9FABA</name>
<dbReference type="Proteomes" id="UP000265520">
    <property type="component" value="Unassembled WGS sequence"/>
</dbReference>
<dbReference type="EMBL" id="LXQA010072598">
    <property type="protein sequence ID" value="MCI09427.1"/>
    <property type="molecule type" value="Genomic_DNA"/>
</dbReference>
<reference evidence="1 2" key="1">
    <citation type="journal article" date="2018" name="Front. Plant Sci.">
        <title>Red Clover (Trifolium pratense) and Zigzag Clover (T. medium) - A Picture of Genomic Similarities and Differences.</title>
        <authorList>
            <person name="Dluhosova J."/>
            <person name="Istvanek J."/>
            <person name="Nedelnik J."/>
            <person name="Repkova J."/>
        </authorList>
    </citation>
    <scope>NUCLEOTIDE SEQUENCE [LARGE SCALE GENOMIC DNA]</scope>
    <source>
        <strain evidence="2">cv. 10/8</strain>
        <tissue evidence="1">Leaf</tissue>
    </source>
</reference>
<keyword evidence="2" id="KW-1185">Reference proteome</keyword>